<dbReference type="Pfam" id="PF03105">
    <property type="entry name" value="SPX"/>
    <property type="match status" value="1"/>
</dbReference>
<dbReference type="OrthoDB" id="9970435at2759"/>
<evidence type="ECO:0000256" key="7">
    <source>
        <dbReference type="ARBA" id="ARBA00022989"/>
    </source>
</evidence>
<keyword evidence="5" id="KW-0592">Phosphate transport</keyword>
<dbReference type="AlphaFoldDB" id="A0A830CTT4"/>
<protein>
    <submittedName>
        <fullName evidence="13">Phosphate transporter pho1 homolog 10</fullName>
    </submittedName>
</protein>
<evidence type="ECO:0000256" key="2">
    <source>
        <dbReference type="ARBA" id="ARBA00009665"/>
    </source>
</evidence>
<feature type="domain" description="SPX" evidence="12">
    <location>
        <begin position="1"/>
        <end position="294"/>
    </location>
</feature>
<keyword evidence="4" id="KW-1003">Cell membrane</keyword>
<evidence type="ECO:0000256" key="4">
    <source>
        <dbReference type="ARBA" id="ARBA00022475"/>
    </source>
</evidence>
<feature type="transmembrane region" description="Helical" evidence="10">
    <location>
        <begin position="621"/>
        <end position="644"/>
    </location>
</feature>
<gene>
    <name evidence="13" type="ORF">PHJA_002400700</name>
</gene>
<evidence type="ECO:0000259" key="12">
    <source>
        <dbReference type="PROSITE" id="PS51382"/>
    </source>
</evidence>
<evidence type="ECO:0000256" key="6">
    <source>
        <dbReference type="ARBA" id="ARBA00022692"/>
    </source>
</evidence>
<dbReference type="GO" id="GO:0005886">
    <property type="term" value="C:plasma membrane"/>
    <property type="evidence" value="ECO:0007669"/>
    <property type="project" value="UniProtKB-SubCell"/>
</dbReference>
<keyword evidence="14" id="KW-1185">Reference proteome</keyword>
<keyword evidence="7 10" id="KW-1133">Transmembrane helix</keyword>
<dbReference type="InterPro" id="IPR004342">
    <property type="entry name" value="EXS_C"/>
</dbReference>
<comment type="subcellular location">
    <subcellularLocation>
        <location evidence="1">Cell membrane</location>
        <topology evidence="1">Multi-pass membrane protein</topology>
    </subcellularLocation>
</comment>
<keyword evidence="6 10" id="KW-0812">Transmembrane</keyword>
<evidence type="ECO:0000256" key="5">
    <source>
        <dbReference type="ARBA" id="ARBA00022592"/>
    </source>
</evidence>
<sequence length="755" mass="88126">MKFGKDLKKQKVPEWTEAYVDYNGLKRILQQTHNNLKRNRTNNNPVAAPKEDIENQVIAVRTVQRDDSRKLYNTKLLVSSEEGDESERVFFRKLDDELNKTNNFYKDKVDEVITEANLLKKQIEALTALRIKVMNPGFDASSPLDDTGKSETGNVEMRQMDEECNVPGPGSSSEVDSNFQAQHTDATNCDIPQMESSVDNSVLEILDRVKITNTVDNPISTIKSVFKDPTEKCLSYNKEELKEAEGTLKVAFIEFYQKLCLLKHYSFMNLSAFSKILKKYEKVTSRNVARSYMKIVDNSYIGSSDEVTRLMEWVEVVFIKNFLNSNRREGMKLLRPKHKKEKHRVTFFSGFFSGCSIALLVAVVLLIEDRKLIHKKSATSYMDIIFPLYSFYIYIVLHMLMYATNIYFWRRYKINYPFIFGFKQGTELGYREVFLLSNGLAVIALSTFIVHLHVKMDSESQRYETYVELLPLGLVIVVVGITFCPFNVIYRSSRFFLVKCIFRCVCAPLYKVTLPDFFLADQLTSQIQAMRSFEYYICFYGRGKFSKRLMRCNQLDLYNVFYFVVAVIPYWFRFLQCVRRLFEEKDIVHAYNGLRYFWTIVAVVIRTTFELKKETTWKVLALVSSAIATIGNTCWDIVVDWGLLQRKSKNLFLRDKLLISHKSVYFAAMVLDILLRFAWLQLVLTLNVHSLQGKTITTIFSCLEIVRRGLWNFFRLENEHLNNVGRYRAFKSVPLPFTYYDEEDDDDDDDIDKDD</sequence>
<dbReference type="InterPro" id="IPR004331">
    <property type="entry name" value="SPX_dom"/>
</dbReference>
<accession>A0A830CTT4</accession>
<comment type="function">
    <text evidence="9">May transport inorganic phosphate (Pi).</text>
</comment>
<dbReference type="PANTHER" id="PTHR10783">
    <property type="entry name" value="XENOTROPIC AND POLYTROPIC RETROVIRUS RECEPTOR 1-RELATED"/>
    <property type="match status" value="1"/>
</dbReference>
<reference evidence="13" key="1">
    <citation type="submission" date="2020-07" db="EMBL/GenBank/DDBJ databases">
        <title>Ethylene signaling mediates host invasion by parasitic plants.</title>
        <authorList>
            <person name="Yoshida S."/>
        </authorList>
    </citation>
    <scope>NUCLEOTIDE SEQUENCE</scope>
    <source>
        <strain evidence="13">Okayama</strain>
    </source>
</reference>
<dbReference type="GO" id="GO:0000822">
    <property type="term" value="F:inositol hexakisphosphate binding"/>
    <property type="evidence" value="ECO:0007669"/>
    <property type="project" value="TreeGrafter"/>
</dbReference>
<dbReference type="GO" id="GO:0005802">
    <property type="term" value="C:trans-Golgi network"/>
    <property type="evidence" value="ECO:0007669"/>
    <property type="project" value="TreeGrafter"/>
</dbReference>
<feature type="transmembrane region" description="Helical" evidence="10">
    <location>
        <begin position="664"/>
        <end position="684"/>
    </location>
</feature>
<dbReference type="GO" id="GO:0006817">
    <property type="term" value="P:phosphate ion transport"/>
    <property type="evidence" value="ECO:0007669"/>
    <property type="project" value="UniProtKB-KW"/>
</dbReference>
<evidence type="ECO:0000259" key="11">
    <source>
        <dbReference type="PROSITE" id="PS51380"/>
    </source>
</evidence>
<evidence type="ECO:0000256" key="1">
    <source>
        <dbReference type="ARBA" id="ARBA00004651"/>
    </source>
</evidence>
<comment type="similarity">
    <text evidence="2">Belongs to the SYG1 (TC 2.A.94) family.</text>
</comment>
<evidence type="ECO:0000256" key="8">
    <source>
        <dbReference type="ARBA" id="ARBA00023136"/>
    </source>
</evidence>
<evidence type="ECO:0000256" key="3">
    <source>
        <dbReference type="ARBA" id="ARBA00022448"/>
    </source>
</evidence>
<feature type="transmembrane region" description="Helical" evidence="10">
    <location>
        <begin position="387"/>
        <end position="408"/>
    </location>
</feature>
<evidence type="ECO:0000256" key="10">
    <source>
        <dbReference type="SAM" id="Phobius"/>
    </source>
</evidence>
<feature type="transmembrane region" description="Helical" evidence="10">
    <location>
        <begin position="469"/>
        <end position="490"/>
    </location>
</feature>
<comment type="caution">
    <text evidence="13">The sequence shown here is derived from an EMBL/GenBank/DDBJ whole genome shotgun (WGS) entry which is preliminary data.</text>
</comment>
<dbReference type="PANTHER" id="PTHR10783:SF104">
    <property type="entry name" value="PHOSPHATE TRANSPORTER PHO1 HOMOLOG 10"/>
    <property type="match status" value="1"/>
</dbReference>
<evidence type="ECO:0000313" key="13">
    <source>
        <dbReference type="EMBL" id="GFQ02567.1"/>
    </source>
</evidence>
<dbReference type="InterPro" id="IPR034092">
    <property type="entry name" value="PHO1_SPX"/>
</dbReference>
<proteinExistence type="inferred from homology"/>
<dbReference type="EMBL" id="BMAC01000755">
    <property type="protein sequence ID" value="GFQ02567.1"/>
    <property type="molecule type" value="Genomic_DNA"/>
</dbReference>
<dbReference type="Proteomes" id="UP000653305">
    <property type="component" value="Unassembled WGS sequence"/>
</dbReference>
<name>A0A830CTT4_9LAMI</name>
<dbReference type="GO" id="GO:0016036">
    <property type="term" value="P:cellular response to phosphate starvation"/>
    <property type="evidence" value="ECO:0007669"/>
    <property type="project" value="TreeGrafter"/>
</dbReference>
<evidence type="ECO:0000256" key="9">
    <source>
        <dbReference type="ARBA" id="ARBA00043939"/>
    </source>
</evidence>
<keyword evidence="8 10" id="KW-0472">Membrane</keyword>
<feature type="domain" description="EXS" evidence="11">
    <location>
        <begin position="553"/>
        <end position="747"/>
    </location>
</feature>
<feature type="transmembrane region" description="Helical" evidence="10">
    <location>
        <begin position="428"/>
        <end position="449"/>
    </location>
</feature>
<evidence type="ECO:0000313" key="14">
    <source>
        <dbReference type="Proteomes" id="UP000653305"/>
    </source>
</evidence>
<dbReference type="PROSITE" id="PS51380">
    <property type="entry name" value="EXS"/>
    <property type="match status" value="1"/>
</dbReference>
<keyword evidence="3" id="KW-0813">Transport</keyword>
<dbReference type="CDD" id="cd14476">
    <property type="entry name" value="SPX_PHO1_like"/>
    <property type="match status" value="1"/>
</dbReference>
<feature type="transmembrane region" description="Helical" evidence="10">
    <location>
        <begin position="593"/>
        <end position="609"/>
    </location>
</feature>
<dbReference type="PROSITE" id="PS51382">
    <property type="entry name" value="SPX"/>
    <property type="match status" value="1"/>
</dbReference>
<feature type="transmembrane region" description="Helical" evidence="10">
    <location>
        <begin position="555"/>
        <end position="573"/>
    </location>
</feature>
<organism evidence="13 14">
    <name type="scientific">Phtheirospermum japonicum</name>
    <dbReference type="NCBI Taxonomy" id="374723"/>
    <lineage>
        <taxon>Eukaryota</taxon>
        <taxon>Viridiplantae</taxon>
        <taxon>Streptophyta</taxon>
        <taxon>Embryophyta</taxon>
        <taxon>Tracheophyta</taxon>
        <taxon>Spermatophyta</taxon>
        <taxon>Magnoliopsida</taxon>
        <taxon>eudicotyledons</taxon>
        <taxon>Gunneridae</taxon>
        <taxon>Pentapetalae</taxon>
        <taxon>asterids</taxon>
        <taxon>lamiids</taxon>
        <taxon>Lamiales</taxon>
        <taxon>Orobanchaceae</taxon>
        <taxon>Orobanchaceae incertae sedis</taxon>
        <taxon>Phtheirospermum</taxon>
    </lineage>
</organism>
<feature type="transmembrane region" description="Helical" evidence="10">
    <location>
        <begin position="345"/>
        <end position="367"/>
    </location>
</feature>
<dbReference type="Pfam" id="PF03124">
    <property type="entry name" value="EXS"/>
    <property type="match status" value="1"/>
</dbReference>